<proteinExistence type="predicted"/>
<evidence type="ECO:0000313" key="3">
    <source>
        <dbReference type="Proteomes" id="UP000191554"/>
    </source>
</evidence>
<protein>
    <recommendedName>
        <fullName evidence="4">Copper amine oxidase-like N-terminal domain-containing protein</fullName>
    </recommendedName>
</protein>
<organism evidence="2 3">
    <name type="scientific">Ruminiclostridium hungatei</name>
    <name type="common">Clostridium hungatei</name>
    <dbReference type="NCBI Taxonomy" id="48256"/>
    <lineage>
        <taxon>Bacteria</taxon>
        <taxon>Bacillati</taxon>
        <taxon>Bacillota</taxon>
        <taxon>Clostridia</taxon>
        <taxon>Eubacteriales</taxon>
        <taxon>Oscillospiraceae</taxon>
        <taxon>Ruminiclostridium</taxon>
    </lineage>
</organism>
<dbReference type="RefSeq" id="WP_080062697.1">
    <property type="nucleotide sequence ID" value="NZ_MZGX01000001.1"/>
</dbReference>
<keyword evidence="1" id="KW-0732">Signal</keyword>
<accession>A0A1V4SR88</accession>
<name>A0A1V4SR88_RUMHU</name>
<comment type="caution">
    <text evidence="2">The sequence shown here is derived from an EMBL/GenBank/DDBJ whole genome shotgun (WGS) entry which is preliminary data.</text>
</comment>
<dbReference type="OrthoDB" id="1864213at2"/>
<sequence>MKKYISGLLTGLIITVLSLGAFAAAVKLEAVPSPFPILINGSKADIQAYSIKGSTYIKLADLKAAGVDAKFNSQKKQIEISPMAKSTTEPAVSVGLPDYTVPEIDGSKLYYNVTVLGDEDVEVTTYGRYSAVRYNGDIYVVERDLHKFNKITVKIEKLGVRKIYMDGTLILETRNADPFNYVNYNGTPYYNIKFLGEYLEE</sequence>
<dbReference type="AlphaFoldDB" id="A0A1V4SR88"/>
<evidence type="ECO:0000313" key="2">
    <source>
        <dbReference type="EMBL" id="OPX46382.1"/>
    </source>
</evidence>
<gene>
    <name evidence="2" type="ORF">CLHUN_01980</name>
</gene>
<dbReference type="EMBL" id="MZGX01000001">
    <property type="protein sequence ID" value="OPX46382.1"/>
    <property type="molecule type" value="Genomic_DNA"/>
</dbReference>
<dbReference type="Proteomes" id="UP000191554">
    <property type="component" value="Unassembled WGS sequence"/>
</dbReference>
<keyword evidence="3" id="KW-1185">Reference proteome</keyword>
<dbReference type="STRING" id="48256.CLHUN_01980"/>
<feature type="chain" id="PRO_5012980118" description="Copper amine oxidase-like N-terminal domain-containing protein" evidence="1">
    <location>
        <begin position="24"/>
        <end position="201"/>
    </location>
</feature>
<evidence type="ECO:0008006" key="4">
    <source>
        <dbReference type="Google" id="ProtNLM"/>
    </source>
</evidence>
<feature type="signal peptide" evidence="1">
    <location>
        <begin position="1"/>
        <end position="23"/>
    </location>
</feature>
<evidence type="ECO:0000256" key="1">
    <source>
        <dbReference type="SAM" id="SignalP"/>
    </source>
</evidence>
<reference evidence="2 3" key="1">
    <citation type="submission" date="2017-03" db="EMBL/GenBank/DDBJ databases">
        <title>Genome sequence of Clostridium hungatei DSM 14427.</title>
        <authorList>
            <person name="Poehlein A."/>
            <person name="Daniel R."/>
        </authorList>
    </citation>
    <scope>NUCLEOTIDE SEQUENCE [LARGE SCALE GENOMIC DNA]</scope>
    <source>
        <strain evidence="2 3">DSM 14427</strain>
    </source>
</reference>